<keyword evidence="8 11" id="KW-1133">Transmembrane helix</keyword>
<evidence type="ECO:0000313" key="16">
    <source>
        <dbReference type="WBParaSite" id="SRDH1_97970.1"/>
    </source>
</evidence>
<proteinExistence type="inferred from homology"/>
<comment type="subcellular location">
    <subcellularLocation>
        <location evidence="1 11">Endoplasmic reticulum membrane</location>
        <topology evidence="1 11">Multi-pass membrane protein</topology>
    </subcellularLocation>
</comment>
<sequence>MQYYCFAFSPLFSFFKELKMLWHIVVAFLYSEMFVVLLMILPFFSSQTWSKFFKFSIIQKISEKSSFYFRLFLVMLVCVLAEALRNVWVLRQAYNSIKDHPHEMRPETESLYLMRMFRAQRNFYITGFSLFVWFVLHRLVSLLSEHAKMSASKEASIKQAQSATAAAQRLLDQSKVTDSDTEDIYPDTVEALKDELAKLTKKFESEEKAHQRTKQDLETLKKQTLQTNTEYDRVTQECQKLQYRLQMLESGGSTNKKAD</sequence>
<dbReference type="GO" id="GO:0070973">
    <property type="term" value="P:protein localization to endoplasmic reticulum exit site"/>
    <property type="evidence" value="ECO:0007669"/>
    <property type="project" value="UniProtKB-UniRule"/>
</dbReference>
<keyword evidence="10 11" id="KW-0472">Membrane</keyword>
<evidence type="ECO:0000256" key="2">
    <source>
        <dbReference type="ARBA" id="ARBA00007956"/>
    </source>
</evidence>
<dbReference type="PANTHER" id="PTHR12701:SF20">
    <property type="entry name" value="ENDOPLASMIC RETICULUM TRANSMEMBRANE PROTEIN"/>
    <property type="match status" value="1"/>
</dbReference>
<evidence type="ECO:0000256" key="5">
    <source>
        <dbReference type="ARBA" id="ARBA00022824"/>
    </source>
</evidence>
<reference evidence="15" key="1">
    <citation type="submission" date="2022-06" db="EMBL/GenBank/DDBJ databases">
        <authorList>
            <person name="Berger JAMES D."/>
            <person name="Berger JAMES D."/>
        </authorList>
    </citation>
    <scope>NUCLEOTIDE SEQUENCE [LARGE SCALE GENOMIC DNA]</scope>
</reference>
<dbReference type="InterPro" id="IPR008417">
    <property type="entry name" value="BAP29/BAP31"/>
</dbReference>
<keyword evidence="9 12" id="KW-0175">Coiled coil</keyword>
<keyword evidence="6 11" id="KW-0931">ER-Golgi transport</keyword>
<feature type="transmembrane region" description="Helical" evidence="11">
    <location>
        <begin position="67"/>
        <end position="88"/>
    </location>
</feature>
<dbReference type="GO" id="GO:0006886">
    <property type="term" value="P:intracellular protein transport"/>
    <property type="evidence" value="ECO:0007669"/>
    <property type="project" value="UniProtKB-UniRule"/>
</dbReference>
<evidence type="ECO:0000259" key="14">
    <source>
        <dbReference type="Pfam" id="PF18035"/>
    </source>
</evidence>
<feature type="transmembrane region" description="Helical" evidence="11">
    <location>
        <begin position="20"/>
        <end position="46"/>
    </location>
</feature>
<keyword evidence="15" id="KW-1185">Reference proteome</keyword>
<evidence type="ECO:0000256" key="9">
    <source>
        <dbReference type="ARBA" id="ARBA00023054"/>
    </source>
</evidence>
<keyword evidence="7 11" id="KW-0653">Protein transport</keyword>
<protein>
    <recommendedName>
        <fullName evidence="11">Endoplasmic reticulum transmembrane protein</fullName>
    </recommendedName>
</protein>
<evidence type="ECO:0000256" key="11">
    <source>
        <dbReference type="RuleBase" id="RU367026"/>
    </source>
</evidence>
<evidence type="ECO:0000256" key="7">
    <source>
        <dbReference type="ARBA" id="ARBA00022927"/>
    </source>
</evidence>
<evidence type="ECO:0000256" key="10">
    <source>
        <dbReference type="ARBA" id="ARBA00023136"/>
    </source>
</evidence>
<dbReference type="Pfam" id="PF05529">
    <property type="entry name" value="Bap31"/>
    <property type="match status" value="1"/>
</dbReference>
<dbReference type="AlphaFoldDB" id="A0AA85GII9"/>
<accession>A0AA85GII9</accession>
<feature type="coiled-coil region" evidence="12">
    <location>
        <begin position="189"/>
        <end position="223"/>
    </location>
</feature>
<keyword evidence="4 11" id="KW-0812">Transmembrane</keyword>
<keyword evidence="5 11" id="KW-0256">Endoplasmic reticulum</keyword>
<reference evidence="16" key="2">
    <citation type="submission" date="2023-11" db="UniProtKB">
        <authorList>
            <consortium name="WormBaseParasite"/>
        </authorList>
    </citation>
    <scope>IDENTIFICATION</scope>
</reference>
<dbReference type="Gene3D" id="1.20.5.110">
    <property type="match status" value="1"/>
</dbReference>
<comment type="similarity">
    <text evidence="2 11">Belongs to the BCAP29/BCAP31 family.</text>
</comment>
<evidence type="ECO:0000256" key="1">
    <source>
        <dbReference type="ARBA" id="ARBA00004477"/>
    </source>
</evidence>
<evidence type="ECO:0000313" key="15">
    <source>
        <dbReference type="Proteomes" id="UP000050792"/>
    </source>
</evidence>
<dbReference type="GO" id="GO:0006888">
    <property type="term" value="P:endoplasmic reticulum to Golgi vesicle-mediated transport"/>
    <property type="evidence" value="ECO:0007669"/>
    <property type="project" value="UniProtKB-UniRule"/>
</dbReference>
<dbReference type="InterPro" id="IPR040463">
    <property type="entry name" value="BAP29/BAP31_N"/>
</dbReference>
<dbReference type="GO" id="GO:0005789">
    <property type="term" value="C:endoplasmic reticulum membrane"/>
    <property type="evidence" value="ECO:0007669"/>
    <property type="project" value="UniProtKB-SubCell"/>
</dbReference>
<dbReference type="PANTHER" id="PTHR12701">
    <property type="entry name" value="BCR-ASSOCIATED PROTEIN, BAP"/>
    <property type="match status" value="1"/>
</dbReference>
<keyword evidence="3 11" id="KW-0813">Transport</keyword>
<feature type="domain" description="BAP29/BAP31 transmembrane" evidence="13">
    <location>
        <begin position="20"/>
        <end position="155"/>
    </location>
</feature>
<organism evidence="15 16">
    <name type="scientific">Schistosoma rodhaini</name>
    <dbReference type="NCBI Taxonomy" id="6188"/>
    <lineage>
        <taxon>Eukaryota</taxon>
        <taxon>Metazoa</taxon>
        <taxon>Spiralia</taxon>
        <taxon>Lophotrochozoa</taxon>
        <taxon>Platyhelminthes</taxon>
        <taxon>Trematoda</taxon>
        <taxon>Digenea</taxon>
        <taxon>Strigeidida</taxon>
        <taxon>Schistosomatoidea</taxon>
        <taxon>Schistosomatidae</taxon>
        <taxon>Schistosoma</taxon>
    </lineage>
</organism>
<evidence type="ECO:0000259" key="13">
    <source>
        <dbReference type="Pfam" id="PF05529"/>
    </source>
</evidence>
<dbReference type="Pfam" id="PF18035">
    <property type="entry name" value="Bap31_Bap29_C"/>
    <property type="match status" value="1"/>
</dbReference>
<feature type="domain" description="Bap31/Bap29 cytoplasmic coiled-coil" evidence="14">
    <location>
        <begin position="194"/>
        <end position="258"/>
    </location>
</feature>
<evidence type="ECO:0000256" key="6">
    <source>
        <dbReference type="ARBA" id="ARBA00022892"/>
    </source>
</evidence>
<evidence type="ECO:0000256" key="3">
    <source>
        <dbReference type="ARBA" id="ARBA00022448"/>
    </source>
</evidence>
<name>A0AA85GII9_9TREM</name>
<dbReference type="InterPro" id="IPR041672">
    <property type="entry name" value="Bap31/Bap29_C"/>
</dbReference>
<dbReference type="Proteomes" id="UP000050792">
    <property type="component" value="Unassembled WGS sequence"/>
</dbReference>
<dbReference type="WBParaSite" id="SRDH1_97970.1">
    <property type="protein sequence ID" value="SRDH1_97970.1"/>
    <property type="gene ID" value="SRDH1_97970"/>
</dbReference>
<evidence type="ECO:0000256" key="8">
    <source>
        <dbReference type="ARBA" id="ARBA00022989"/>
    </source>
</evidence>
<evidence type="ECO:0000256" key="4">
    <source>
        <dbReference type="ARBA" id="ARBA00022692"/>
    </source>
</evidence>
<comment type="function">
    <text evidence="11">May play a role in anterograde transport of membrane proteins from the endoplasmic reticulum to the Golgi.</text>
</comment>
<feature type="transmembrane region" description="Helical" evidence="11">
    <location>
        <begin position="123"/>
        <end position="143"/>
    </location>
</feature>
<evidence type="ECO:0000256" key="12">
    <source>
        <dbReference type="SAM" id="Coils"/>
    </source>
</evidence>